<protein>
    <submittedName>
        <fullName evidence="2">Uncharacterized protein</fullName>
    </submittedName>
</protein>
<dbReference type="EMBL" id="JACVVK020000105">
    <property type="protein sequence ID" value="KAK7492206.1"/>
    <property type="molecule type" value="Genomic_DNA"/>
</dbReference>
<feature type="non-terminal residue" evidence="2">
    <location>
        <position position="1"/>
    </location>
</feature>
<dbReference type="Proteomes" id="UP001519460">
    <property type="component" value="Unassembled WGS sequence"/>
</dbReference>
<feature type="compositionally biased region" description="Basic and acidic residues" evidence="1">
    <location>
        <begin position="56"/>
        <end position="70"/>
    </location>
</feature>
<dbReference type="AlphaFoldDB" id="A0ABD0KYA8"/>
<sequence>LSMHKQEKNQTGKSRGLWNSVLEKKKGTQLTPDHWRDRKREGCPQLSVNSLVKFQPSKEKSTVDNVEKKPSYNPEAISPMKIGLQTQFSNIYQCNATAFIYTDSAAGVTHNTSKTTPSTAVCFSRVMRRGSYPSLGKGFQYIHNTEWV</sequence>
<keyword evidence="3" id="KW-1185">Reference proteome</keyword>
<accession>A0ABD0KYA8</accession>
<proteinExistence type="predicted"/>
<organism evidence="2 3">
    <name type="scientific">Batillaria attramentaria</name>
    <dbReference type="NCBI Taxonomy" id="370345"/>
    <lineage>
        <taxon>Eukaryota</taxon>
        <taxon>Metazoa</taxon>
        <taxon>Spiralia</taxon>
        <taxon>Lophotrochozoa</taxon>
        <taxon>Mollusca</taxon>
        <taxon>Gastropoda</taxon>
        <taxon>Caenogastropoda</taxon>
        <taxon>Sorbeoconcha</taxon>
        <taxon>Cerithioidea</taxon>
        <taxon>Batillariidae</taxon>
        <taxon>Batillaria</taxon>
    </lineage>
</organism>
<evidence type="ECO:0000313" key="2">
    <source>
        <dbReference type="EMBL" id="KAK7492206.1"/>
    </source>
</evidence>
<evidence type="ECO:0000256" key="1">
    <source>
        <dbReference type="SAM" id="MobiDB-lite"/>
    </source>
</evidence>
<comment type="caution">
    <text evidence="2">The sequence shown here is derived from an EMBL/GenBank/DDBJ whole genome shotgun (WGS) entry which is preliminary data.</text>
</comment>
<gene>
    <name evidence="2" type="ORF">BaRGS_00016503</name>
</gene>
<evidence type="ECO:0000313" key="3">
    <source>
        <dbReference type="Proteomes" id="UP001519460"/>
    </source>
</evidence>
<reference evidence="2 3" key="1">
    <citation type="journal article" date="2023" name="Sci. Data">
        <title>Genome assembly of the Korean intertidal mud-creeper Batillaria attramentaria.</title>
        <authorList>
            <person name="Patra A.K."/>
            <person name="Ho P.T."/>
            <person name="Jun S."/>
            <person name="Lee S.J."/>
            <person name="Kim Y."/>
            <person name="Won Y.J."/>
        </authorList>
    </citation>
    <scope>NUCLEOTIDE SEQUENCE [LARGE SCALE GENOMIC DNA]</scope>
    <source>
        <strain evidence="2">Wonlab-2016</strain>
    </source>
</reference>
<feature type="compositionally biased region" description="Basic and acidic residues" evidence="1">
    <location>
        <begin position="33"/>
        <end position="42"/>
    </location>
</feature>
<name>A0ABD0KYA8_9CAEN</name>
<feature type="compositionally biased region" description="Basic and acidic residues" evidence="1">
    <location>
        <begin position="1"/>
        <end position="10"/>
    </location>
</feature>
<feature type="region of interest" description="Disordered" evidence="1">
    <location>
        <begin position="1"/>
        <end position="76"/>
    </location>
</feature>